<organism evidence="3">
    <name type="scientific">marine metagenome</name>
    <dbReference type="NCBI Taxonomy" id="408172"/>
    <lineage>
        <taxon>unclassified sequences</taxon>
        <taxon>metagenomes</taxon>
        <taxon>ecological metagenomes</taxon>
    </lineage>
</organism>
<protein>
    <recommendedName>
        <fullName evidence="2">Peptidase M1 membrane alanine aminopeptidase domain-containing protein</fullName>
    </recommendedName>
</protein>
<feature type="compositionally biased region" description="Basic and acidic residues" evidence="1">
    <location>
        <begin position="16"/>
        <end position="25"/>
    </location>
</feature>
<reference evidence="3" key="1">
    <citation type="submission" date="2018-05" db="EMBL/GenBank/DDBJ databases">
        <authorList>
            <person name="Lanie J.A."/>
            <person name="Ng W.-L."/>
            <person name="Kazmierczak K.M."/>
            <person name="Andrzejewski T.M."/>
            <person name="Davidsen T.M."/>
            <person name="Wayne K.J."/>
            <person name="Tettelin H."/>
            <person name="Glass J.I."/>
            <person name="Rusch D."/>
            <person name="Podicherti R."/>
            <person name="Tsui H.-C.T."/>
            <person name="Winkler M.E."/>
        </authorList>
    </citation>
    <scope>NUCLEOTIDE SEQUENCE</scope>
</reference>
<dbReference type="PANTHER" id="PTHR11533:SF174">
    <property type="entry name" value="PUROMYCIN-SENSITIVE AMINOPEPTIDASE-RELATED"/>
    <property type="match status" value="1"/>
</dbReference>
<dbReference type="GO" id="GO:0042277">
    <property type="term" value="F:peptide binding"/>
    <property type="evidence" value="ECO:0007669"/>
    <property type="project" value="TreeGrafter"/>
</dbReference>
<proteinExistence type="predicted"/>
<dbReference type="Gene3D" id="1.10.390.10">
    <property type="entry name" value="Neutral Protease Domain 2"/>
    <property type="match status" value="1"/>
</dbReference>
<dbReference type="GO" id="GO:0008270">
    <property type="term" value="F:zinc ion binding"/>
    <property type="evidence" value="ECO:0007669"/>
    <property type="project" value="InterPro"/>
</dbReference>
<dbReference type="InterPro" id="IPR014782">
    <property type="entry name" value="Peptidase_M1_dom"/>
</dbReference>
<dbReference type="SUPFAM" id="SSF55486">
    <property type="entry name" value="Metalloproteases ('zincins'), catalytic domain"/>
    <property type="match status" value="1"/>
</dbReference>
<dbReference type="CDD" id="cd09604">
    <property type="entry name" value="M1_APN_like"/>
    <property type="match status" value="1"/>
</dbReference>
<name>A0A382BN83_9ZZZZ</name>
<dbReference type="InterPro" id="IPR050344">
    <property type="entry name" value="Peptidase_M1_aminopeptidases"/>
</dbReference>
<accession>A0A382BN83</accession>
<dbReference type="GO" id="GO:0043171">
    <property type="term" value="P:peptide catabolic process"/>
    <property type="evidence" value="ECO:0007669"/>
    <property type="project" value="TreeGrafter"/>
</dbReference>
<dbReference type="GO" id="GO:0070006">
    <property type="term" value="F:metalloaminopeptidase activity"/>
    <property type="evidence" value="ECO:0007669"/>
    <property type="project" value="TreeGrafter"/>
</dbReference>
<dbReference type="EMBL" id="UINC01030589">
    <property type="protein sequence ID" value="SVB15225.1"/>
    <property type="molecule type" value="Genomic_DNA"/>
</dbReference>
<dbReference type="GO" id="GO:0005615">
    <property type="term" value="C:extracellular space"/>
    <property type="evidence" value="ECO:0007669"/>
    <property type="project" value="TreeGrafter"/>
</dbReference>
<evidence type="ECO:0000256" key="1">
    <source>
        <dbReference type="SAM" id="MobiDB-lite"/>
    </source>
</evidence>
<feature type="region of interest" description="Disordered" evidence="1">
    <location>
        <begin position="1"/>
        <end position="25"/>
    </location>
</feature>
<dbReference type="GO" id="GO:0016020">
    <property type="term" value="C:membrane"/>
    <property type="evidence" value="ECO:0007669"/>
    <property type="project" value="TreeGrafter"/>
</dbReference>
<evidence type="ECO:0000313" key="3">
    <source>
        <dbReference type="EMBL" id="SVB15225.1"/>
    </source>
</evidence>
<dbReference type="GO" id="GO:0005737">
    <property type="term" value="C:cytoplasm"/>
    <property type="evidence" value="ECO:0007669"/>
    <property type="project" value="TreeGrafter"/>
</dbReference>
<feature type="domain" description="Peptidase M1 membrane alanine aminopeptidase" evidence="2">
    <location>
        <begin position="389"/>
        <end position="561"/>
    </location>
</feature>
<dbReference type="InterPro" id="IPR027268">
    <property type="entry name" value="Peptidase_M4/M1_CTD_sf"/>
</dbReference>
<gene>
    <name evidence="3" type="ORF">METZ01_LOCUS168079</name>
</gene>
<dbReference type="PANTHER" id="PTHR11533">
    <property type="entry name" value="PROTEASE M1 ZINC METALLOPROTEASE"/>
    <property type="match status" value="1"/>
</dbReference>
<evidence type="ECO:0000259" key="2">
    <source>
        <dbReference type="Pfam" id="PF01433"/>
    </source>
</evidence>
<dbReference type="AlphaFoldDB" id="A0A382BN83"/>
<dbReference type="Pfam" id="PF01433">
    <property type="entry name" value="Peptidase_M1"/>
    <property type="match status" value="1"/>
</dbReference>
<sequence length="662" mass="75215">MSQERERRGPRFAMQKKQETPDSLKSKYKYTEVFANGFYSNAGSPARSASGKPGHEYWQNQADYNIAVTLDASQNKIFGNETITYTNNSHDSLEFLWLQLDQNLFEDSSRGNAIIPIRGSRNGARGQSFDGGFQISSVSASYGKGRKKKTNALEFKIYETRMKVYLPKPLKAEGGKIKLNIGFSFTSPDYGSDRMGVLETANGKLFTVAQWYPRMCVYDDLNGWNTLPYLGAGEFYLEYGDFNVDITAPSDHIVVCSGELLNPGDVYTAEQEKRWDAAEKSDETVFIRSADEVNSPDSRPSSSTLTWRFRIENARDAAWASSSAFILDAARIALPSGEKSMAISAYPVESMGDKAWGRSTEYTKSSIEHYSKKWLEYPYPTAINVAGVVGGMEYPGIVFCSYKATEAGLWGVTDHEFGHNWFPMIVGSNERLYAWMDEGFNSFINKLSTMEFNEGEYYRGEGNMHQQAQRLAQFETFMGEMEPIISAPDNLKEMSLGILGYQKPAQVLMMLRNSVLGEERFDEAFKEYIHRWAYKHPGPDDFFRTMENVSGEDLGWFWRSWILNNWKLDQAVTGVSHKKNFKKVRGATISIKNLEKIPMPVEIEITTVSGNKILKKLPVEIWKRNVEWSFVVDVSEEIKSVVIDPDKKYPDINTQNNSWNNE</sequence>